<dbReference type="InterPro" id="IPR001296">
    <property type="entry name" value="Glyco_trans_1"/>
</dbReference>
<dbReference type="EMBL" id="PCRQ01000072">
    <property type="protein sequence ID" value="PIP24097.1"/>
    <property type="molecule type" value="Genomic_DNA"/>
</dbReference>
<dbReference type="Gene3D" id="3.40.50.2000">
    <property type="entry name" value="Glycogen Phosphorylase B"/>
    <property type="match status" value="2"/>
</dbReference>
<dbReference type="SUPFAM" id="SSF53756">
    <property type="entry name" value="UDP-Glycosyltransferase/glycogen phosphorylase"/>
    <property type="match status" value="1"/>
</dbReference>
<dbReference type="InterPro" id="IPR050194">
    <property type="entry name" value="Glycosyltransferase_grp1"/>
</dbReference>
<dbReference type="PANTHER" id="PTHR45947">
    <property type="entry name" value="SULFOQUINOVOSYL TRANSFERASE SQD2"/>
    <property type="match status" value="1"/>
</dbReference>
<dbReference type="AlphaFoldDB" id="A0A2G9YY01"/>
<feature type="domain" description="Glycosyl transferase family 1" evidence="1">
    <location>
        <begin position="226"/>
        <end position="382"/>
    </location>
</feature>
<gene>
    <name evidence="2" type="ORF">COX35_02690</name>
</gene>
<evidence type="ECO:0000313" key="3">
    <source>
        <dbReference type="Proteomes" id="UP000229952"/>
    </source>
</evidence>
<sequence length="402" mass="46410">MKRKYLIIVHNYWPAFGGAEKLLQSIAENLKKAGENVEVLTSNAKNGEMYFADKPEVVGKEKEIINGVFVQREDIRNIFQKIGKRAWKLIEKRRDRLHNFGPIFLGPHFVKSFLKYIFSKKYTHIICGPFPTSVPFYGYFFKIMHPKTKLIIDPSLHVNDPMHTGRMLQFVARRADSFLVRTKEETLLLNSWGVKSENIFEIGVGIDEKLLENGEKSGKNKTLSISDYILYMGQEVPHKNVLVLLESMKKIWNQGYNTNLLIAGARTSYSRVVDDYIGNIDPDFRKLIFRINDFDESLKRDLIDNCKFLVMPSSRESFGIVFIEAWARKKAVIGARVSGVRYLIDDGKNGLLFKENDSDDLAEKIIYLLENENIAKEIGEEGHDTVLRKYRWGKIMNKILSI</sequence>
<dbReference type="Proteomes" id="UP000229952">
    <property type="component" value="Unassembled WGS sequence"/>
</dbReference>
<dbReference type="GO" id="GO:0016758">
    <property type="term" value="F:hexosyltransferase activity"/>
    <property type="evidence" value="ECO:0007669"/>
    <property type="project" value="TreeGrafter"/>
</dbReference>
<evidence type="ECO:0000313" key="2">
    <source>
        <dbReference type="EMBL" id="PIP24097.1"/>
    </source>
</evidence>
<name>A0A2G9YY01_9BACT</name>
<organism evidence="2 3">
    <name type="scientific">Candidatus Nealsonbacteria bacterium CG23_combo_of_CG06-09_8_20_14_all_37_18</name>
    <dbReference type="NCBI Taxonomy" id="1974720"/>
    <lineage>
        <taxon>Bacteria</taxon>
        <taxon>Candidatus Nealsoniibacteriota</taxon>
    </lineage>
</organism>
<protein>
    <recommendedName>
        <fullName evidence="1">Glycosyl transferase family 1 domain-containing protein</fullName>
    </recommendedName>
</protein>
<dbReference type="Pfam" id="PF00534">
    <property type="entry name" value="Glycos_transf_1"/>
    <property type="match status" value="1"/>
</dbReference>
<evidence type="ECO:0000259" key="1">
    <source>
        <dbReference type="Pfam" id="PF00534"/>
    </source>
</evidence>
<accession>A0A2G9YY01</accession>
<comment type="caution">
    <text evidence="2">The sequence shown here is derived from an EMBL/GenBank/DDBJ whole genome shotgun (WGS) entry which is preliminary data.</text>
</comment>
<dbReference type="PANTHER" id="PTHR45947:SF3">
    <property type="entry name" value="SULFOQUINOVOSYL TRANSFERASE SQD2"/>
    <property type="match status" value="1"/>
</dbReference>
<dbReference type="CDD" id="cd03801">
    <property type="entry name" value="GT4_PimA-like"/>
    <property type="match status" value="1"/>
</dbReference>
<proteinExistence type="predicted"/>
<reference evidence="2 3" key="1">
    <citation type="submission" date="2017-09" db="EMBL/GenBank/DDBJ databases">
        <title>Depth-based differentiation of microbial function through sediment-hosted aquifers and enrichment of novel symbionts in the deep terrestrial subsurface.</title>
        <authorList>
            <person name="Probst A.J."/>
            <person name="Ladd B."/>
            <person name="Jarett J.K."/>
            <person name="Geller-Mcgrath D.E."/>
            <person name="Sieber C.M."/>
            <person name="Emerson J.B."/>
            <person name="Anantharaman K."/>
            <person name="Thomas B.C."/>
            <person name="Malmstrom R."/>
            <person name="Stieglmeier M."/>
            <person name="Klingl A."/>
            <person name="Woyke T."/>
            <person name="Ryan C.M."/>
            <person name="Banfield J.F."/>
        </authorList>
    </citation>
    <scope>NUCLEOTIDE SEQUENCE [LARGE SCALE GENOMIC DNA]</scope>
    <source>
        <strain evidence="2">CG23_combo_of_CG06-09_8_20_14_all_37_18</strain>
    </source>
</reference>